<protein>
    <submittedName>
        <fullName evidence="3">Acyl dehydratase</fullName>
    </submittedName>
</protein>
<proteinExistence type="inferred from homology"/>
<dbReference type="Gene3D" id="3.10.129.10">
    <property type="entry name" value="Hotdog Thioesterase"/>
    <property type="match status" value="1"/>
</dbReference>
<evidence type="ECO:0000313" key="3">
    <source>
        <dbReference type="EMBL" id="NYF97691.1"/>
    </source>
</evidence>
<dbReference type="AlphaFoldDB" id="A0A852VVW5"/>
<reference evidence="3 4" key="1">
    <citation type="submission" date="2020-07" db="EMBL/GenBank/DDBJ databases">
        <title>Sequencing the genomes of 1000 actinobacteria strains.</title>
        <authorList>
            <person name="Klenk H.-P."/>
        </authorList>
    </citation>
    <scope>NUCLEOTIDE SEQUENCE [LARGE SCALE GENOMIC DNA]</scope>
    <source>
        <strain evidence="3 4">DSM 26154</strain>
    </source>
</reference>
<comment type="similarity">
    <text evidence="1">Belongs to the enoyl-CoA hydratase/isomerase family.</text>
</comment>
<evidence type="ECO:0000259" key="2">
    <source>
        <dbReference type="Pfam" id="PF01575"/>
    </source>
</evidence>
<dbReference type="Pfam" id="PF01575">
    <property type="entry name" value="MaoC_dehydratas"/>
    <property type="match status" value="1"/>
</dbReference>
<name>A0A852VVW5_9MICO</name>
<dbReference type="EMBL" id="JACCAE010000001">
    <property type="protein sequence ID" value="NYF97691.1"/>
    <property type="molecule type" value="Genomic_DNA"/>
</dbReference>
<dbReference type="RefSeq" id="WP_185990585.1">
    <property type="nucleotide sequence ID" value="NZ_JACCAE010000001.1"/>
</dbReference>
<organism evidence="3 4">
    <name type="scientific">Janibacter cremeus</name>
    <dbReference type="NCBI Taxonomy" id="1285192"/>
    <lineage>
        <taxon>Bacteria</taxon>
        <taxon>Bacillati</taxon>
        <taxon>Actinomycetota</taxon>
        <taxon>Actinomycetes</taxon>
        <taxon>Micrococcales</taxon>
        <taxon>Intrasporangiaceae</taxon>
        <taxon>Janibacter</taxon>
    </lineage>
</organism>
<dbReference type="PANTHER" id="PTHR42993:SF1">
    <property type="entry name" value="MAOC-LIKE DEHYDRATASE DOMAIN-CONTAINING PROTEIN"/>
    <property type="match status" value="1"/>
</dbReference>
<dbReference type="InterPro" id="IPR029069">
    <property type="entry name" value="HotDog_dom_sf"/>
</dbReference>
<comment type="caution">
    <text evidence="3">The sequence shown here is derived from an EMBL/GenBank/DDBJ whole genome shotgun (WGS) entry which is preliminary data.</text>
</comment>
<gene>
    <name evidence="3" type="ORF">BJY20_001083</name>
</gene>
<dbReference type="SUPFAM" id="SSF54637">
    <property type="entry name" value="Thioesterase/thiol ester dehydrase-isomerase"/>
    <property type="match status" value="1"/>
</dbReference>
<dbReference type="CDD" id="cd03450">
    <property type="entry name" value="NodN"/>
    <property type="match status" value="1"/>
</dbReference>
<feature type="domain" description="MaoC-like" evidence="2">
    <location>
        <begin position="27"/>
        <end position="135"/>
    </location>
</feature>
<dbReference type="PANTHER" id="PTHR42993">
    <property type="entry name" value="MAOC-LIKE DEHYDRATASE DOMAIN-CONTAINING PROTEIN"/>
    <property type="match status" value="1"/>
</dbReference>
<evidence type="ECO:0000313" key="4">
    <source>
        <dbReference type="Proteomes" id="UP000554054"/>
    </source>
</evidence>
<accession>A0A852VVW5</accession>
<evidence type="ECO:0000256" key="1">
    <source>
        <dbReference type="ARBA" id="ARBA00005254"/>
    </source>
</evidence>
<keyword evidence="4" id="KW-1185">Reference proteome</keyword>
<dbReference type="InterPro" id="IPR002539">
    <property type="entry name" value="MaoC-like_dom"/>
</dbReference>
<sequence>MTQTTPHRPTSVEDLTDLLEVELGPTEWHLVDQAKIDGFADLTGDHQWIHVDPEKAAQSPFGSTIAHGLYSLSRTPAFLEELMAFDGFAHSLNYGYDRVRFIHPLPVGSRIRLRARLTKVEETKPGQVNVVTELTVEAEGIDKPILVAESIGRFSS</sequence>
<dbReference type="InterPro" id="IPR039375">
    <property type="entry name" value="NodN-like"/>
</dbReference>
<dbReference type="Proteomes" id="UP000554054">
    <property type="component" value="Unassembled WGS sequence"/>
</dbReference>